<sequence>MALWKILFMDDGKKNGKNNKTSYNNQSFVGLEEPTMKLLLNPSASSGQARFGSFFNTMGLS</sequence>
<name>A0A1H6MIX4_9FLAO</name>
<evidence type="ECO:0000313" key="2">
    <source>
        <dbReference type="Proteomes" id="UP000198555"/>
    </source>
</evidence>
<protein>
    <submittedName>
        <fullName evidence="1">Uncharacterized protein</fullName>
    </submittedName>
</protein>
<dbReference type="Proteomes" id="UP000198555">
    <property type="component" value="Unassembled WGS sequence"/>
</dbReference>
<organism evidence="1 2">
    <name type="scientific">Epilithonimonas hominis</name>
    <dbReference type="NCBI Taxonomy" id="420404"/>
    <lineage>
        <taxon>Bacteria</taxon>
        <taxon>Pseudomonadati</taxon>
        <taxon>Bacteroidota</taxon>
        <taxon>Flavobacteriia</taxon>
        <taxon>Flavobacteriales</taxon>
        <taxon>Weeksellaceae</taxon>
        <taxon>Chryseobacterium group</taxon>
        <taxon>Epilithonimonas</taxon>
    </lineage>
</organism>
<gene>
    <name evidence="1" type="ORF">SAMN05421793_1792</name>
</gene>
<reference evidence="2" key="1">
    <citation type="submission" date="2016-10" db="EMBL/GenBank/DDBJ databases">
        <authorList>
            <person name="Varghese N."/>
            <person name="Submissions S."/>
        </authorList>
    </citation>
    <scope>NUCLEOTIDE SEQUENCE [LARGE SCALE GENOMIC DNA]</scope>
    <source>
        <strain evidence="2">DSM 19326</strain>
    </source>
</reference>
<dbReference type="EMBL" id="FNWX01000079">
    <property type="protein sequence ID" value="SEH97783.1"/>
    <property type="molecule type" value="Genomic_DNA"/>
</dbReference>
<proteinExistence type="predicted"/>
<keyword evidence="2" id="KW-1185">Reference proteome</keyword>
<accession>A0A1H6MIX4</accession>
<dbReference type="AlphaFoldDB" id="A0A1H6MIX4"/>
<evidence type="ECO:0000313" key="1">
    <source>
        <dbReference type="EMBL" id="SEH97783.1"/>
    </source>
</evidence>
<dbReference type="STRING" id="420404.SAMN05421793_1792"/>